<dbReference type="SUPFAM" id="SSF50447">
    <property type="entry name" value="Translation proteins"/>
    <property type="match status" value="2"/>
</dbReference>
<dbReference type="CDD" id="cd03692">
    <property type="entry name" value="mtIF2_IVc"/>
    <property type="match status" value="1"/>
</dbReference>
<dbReference type="Pfam" id="PF11987">
    <property type="entry name" value="IF-2"/>
    <property type="match status" value="1"/>
</dbReference>
<keyword evidence="3" id="KW-0547">Nucleotide-binding</keyword>
<accession>A0A2T9ZI58</accession>
<dbReference type="Pfam" id="PF00009">
    <property type="entry name" value="GTP_EFTU"/>
    <property type="match status" value="1"/>
</dbReference>
<protein>
    <recommendedName>
        <fullName evidence="9">Tr-type G domain-containing protein</fullName>
    </recommendedName>
</protein>
<dbReference type="PANTHER" id="PTHR43381:SF20">
    <property type="entry name" value="TRANSLATION INITIATION FACTOR IF-2, MITOCHONDRIAL"/>
    <property type="match status" value="1"/>
</dbReference>
<dbReference type="PANTHER" id="PTHR43381">
    <property type="entry name" value="TRANSLATION INITIATION FACTOR IF-2-RELATED"/>
    <property type="match status" value="1"/>
</dbReference>
<evidence type="ECO:0000256" key="8">
    <source>
        <dbReference type="SAM" id="MobiDB-lite"/>
    </source>
</evidence>
<dbReference type="InterPro" id="IPR023115">
    <property type="entry name" value="TIF_IF2_dom3"/>
</dbReference>
<evidence type="ECO:0000313" key="10">
    <source>
        <dbReference type="EMBL" id="PVV04250.1"/>
    </source>
</evidence>
<dbReference type="InterPro" id="IPR009000">
    <property type="entry name" value="Transl_B-barrel_sf"/>
</dbReference>
<dbReference type="GO" id="GO:0003924">
    <property type="term" value="F:GTPase activity"/>
    <property type="evidence" value="ECO:0007669"/>
    <property type="project" value="InterPro"/>
</dbReference>
<dbReference type="GO" id="GO:0005737">
    <property type="term" value="C:cytoplasm"/>
    <property type="evidence" value="ECO:0007669"/>
    <property type="project" value="TreeGrafter"/>
</dbReference>
<proteinExistence type="inferred from homology"/>
<comment type="similarity">
    <text evidence="1">Belongs to the TRAFAC class translation factor GTPase superfamily. Classic translation factor GTPase family. IF-2 subfamily.</text>
</comment>
<evidence type="ECO:0000256" key="1">
    <source>
        <dbReference type="ARBA" id="ARBA00007733"/>
    </source>
</evidence>
<dbReference type="InterPro" id="IPR044145">
    <property type="entry name" value="IF2_II"/>
</dbReference>
<evidence type="ECO:0000256" key="3">
    <source>
        <dbReference type="ARBA" id="ARBA00022741"/>
    </source>
</evidence>
<dbReference type="GO" id="GO:0003743">
    <property type="term" value="F:translation initiation factor activity"/>
    <property type="evidence" value="ECO:0007669"/>
    <property type="project" value="UniProtKB-KW"/>
</dbReference>
<gene>
    <name evidence="10" type="ORF">BB560_001250</name>
</gene>
<reference evidence="10 11" key="1">
    <citation type="journal article" date="2018" name="MBio">
        <title>Comparative Genomics Reveals the Core Gene Toolbox for the Fungus-Insect Symbiosis.</title>
        <authorList>
            <person name="Wang Y."/>
            <person name="Stata M."/>
            <person name="Wang W."/>
            <person name="Stajich J.E."/>
            <person name="White M.M."/>
            <person name="Moncalvo J.M."/>
        </authorList>
    </citation>
    <scope>NUCLEOTIDE SEQUENCE [LARGE SCALE GENOMIC DNA]</scope>
    <source>
        <strain evidence="10 11">SC-DP-2</strain>
    </source>
</reference>
<evidence type="ECO:0000256" key="5">
    <source>
        <dbReference type="ARBA" id="ARBA00023134"/>
    </source>
</evidence>
<dbReference type="NCBIfam" id="TIGR00231">
    <property type="entry name" value="small_GTP"/>
    <property type="match status" value="1"/>
</dbReference>
<evidence type="ECO:0000256" key="7">
    <source>
        <dbReference type="SAM" id="Coils"/>
    </source>
</evidence>
<dbReference type="Gene3D" id="3.40.50.10050">
    <property type="entry name" value="Translation initiation factor IF- 2, domain 3"/>
    <property type="match status" value="1"/>
</dbReference>
<keyword evidence="7" id="KW-0175">Coiled coil</keyword>
<keyword evidence="11" id="KW-1185">Reference proteome</keyword>
<dbReference type="InterPro" id="IPR005225">
    <property type="entry name" value="Small_GTP-bd"/>
</dbReference>
<evidence type="ECO:0000256" key="4">
    <source>
        <dbReference type="ARBA" id="ARBA00022917"/>
    </source>
</evidence>
<feature type="domain" description="Tr-type G" evidence="9">
    <location>
        <begin position="1"/>
        <end position="123"/>
    </location>
</feature>
<dbReference type="InterPro" id="IPR036925">
    <property type="entry name" value="TIF_IF2_dom3_sf"/>
</dbReference>
<comment type="function">
    <text evidence="6">One of the essential components for the initiation of protein synthesis. Protects formylmethionyl-tRNA from spontaneous hydrolysis and promotes its binding to the 30S ribosomal subunits. Also involved in the hydrolysis of GTP during the formation of the 70S ribosomal complex.</text>
</comment>
<dbReference type="PROSITE" id="PS51722">
    <property type="entry name" value="G_TR_2"/>
    <property type="match status" value="1"/>
</dbReference>
<feature type="region of interest" description="Disordered" evidence="8">
    <location>
        <begin position="269"/>
        <end position="288"/>
    </location>
</feature>
<dbReference type="Proteomes" id="UP000245609">
    <property type="component" value="Unassembled WGS sequence"/>
</dbReference>
<keyword evidence="4" id="KW-0648">Protein biosynthesis</keyword>
<dbReference type="EMBL" id="MBFS01000144">
    <property type="protein sequence ID" value="PVV04250.1"/>
    <property type="molecule type" value="Genomic_DNA"/>
</dbReference>
<feature type="coiled-coil region" evidence="7">
    <location>
        <begin position="230"/>
        <end position="257"/>
    </location>
</feature>
<keyword evidence="2" id="KW-0396">Initiation factor</keyword>
<keyword evidence="5" id="KW-0342">GTP-binding</keyword>
<evidence type="ECO:0000256" key="2">
    <source>
        <dbReference type="ARBA" id="ARBA00022540"/>
    </source>
</evidence>
<feature type="compositionally biased region" description="Polar residues" evidence="8">
    <location>
        <begin position="274"/>
        <end position="284"/>
    </location>
</feature>
<dbReference type="Gene3D" id="2.40.30.10">
    <property type="entry name" value="Translation factors"/>
    <property type="match status" value="2"/>
</dbReference>
<dbReference type="FunFam" id="2.40.30.10:FF:000008">
    <property type="entry name" value="Translation initiation factor IF-2"/>
    <property type="match status" value="1"/>
</dbReference>
<dbReference type="Gene3D" id="3.40.50.300">
    <property type="entry name" value="P-loop containing nucleotide triphosphate hydrolases"/>
    <property type="match status" value="1"/>
</dbReference>
<dbReference type="FunFam" id="3.40.50.10050:FF:000001">
    <property type="entry name" value="Translation initiation factor IF-2"/>
    <property type="match status" value="1"/>
</dbReference>
<dbReference type="InterPro" id="IPR027417">
    <property type="entry name" value="P-loop_NTPase"/>
</dbReference>
<sequence>MKGTQSITFLDTPGHAAFSAMRKRGANVTDIAIVVVAADDGVMPQTKEAIKFALEAKAPIIIAITKCDKYDADPEKVKNQLLQEEIAVEELGGDVQCVEISAKTKSGLDSLKENILLLGEILELKVESSIPAEGYIIESKIVKGKGPEASILVSRGTLEMGDILVAGNTWCKVKSMNDEFGNKITSVQPGKPALITGWKSLPSSGDMALCCESEAKAKKVVAYREKVSKQLAAVDEIKTLNENISELNQKRHEEKVLAASNKKSKFGLRPSANKALSTPTTLDNTKSESESEIKTVSLVIKADTYGTLEAVTESLKGLDQSKVKLDILDSSVGNVSEFDIKVGSSVKNSTIICFNVKYDKQIATLAKKNGINIQTYTVIYKLLDQVVDLMESSLDPIFVDEVSGEARVLKVFSLSLGSNKTRTIAGSRVLNGSIGKNQKVNIIRNKKVIFTSTIDSLKQEKTDTASIGRGQDCGIGIQNFDGLLADDIIQFCTF</sequence>
<evidence type="ECO:0000313" key="11">
    <source>
        <dbReference type="Proteomes" id="UP000245609"/>
    </source>
</evidence>
<dbReference type="InterPro" id="IPR000795">
    <property type="entry name" value="T_Tr_GTP-bd_dom"/>
</dbReference>
<dbReference type="InterPro" id="IPR015760">
    <property type="entry name" value="TIF_IF2"/>
</dbReference>
<dbReference type="GO" id="GO:0005525">
    <property type="term" value="F:GTP binding"/>
    <property type="evidence" value="ECO:0007669"/>
    <property type="project" value="UniProtKB-KW"/>
</dbReference>
<dbReference type="Pfam" id="PF22042">
    <property type="entry name" value="EF-G_D2"/>
    <property type="match status" value="1"/>
</dbReference>
<dbReference type="CDD" id="cd01887">
    <property type="entry name" value="IF2_eIF5B"/>
    <property type="match status" value="1"/>
</dbReference>
<dbReference type="CDD" id="cd03702">
    <property type="entry name" value="IF2_mtIF2_II"/>
    <property type="match status" value="1"/>
</dbReference>
<dbReference type="SUPFAM" id="SSF52540">
    <property type="entry name" value="P-loop containing nucleoside triphosphate hydrolases"/>
    <property type="match status" value="1"/>
</dbReference>
<evidence type="ECO:0000256" key="6">
    <source>
        <dbReference type="ARBA" id="ARBA00025162"/>
    </source>
</evidence>
<dbReference type="InterPro" id="IPR053905">
    <property type="entry name" value="EF-G-like_DII"/>
</dbReference>
<organism evidence="10 11">
    <name type="scientific">Smittium megazygosporum</name>
    <dbReference type="NCBI Taxonomy" id="133381"/>
    <lineage>
        <taxon>Eukaryota</taxon>
        <taxon>Fungi</taxon>
        <taxon>Fungi incertae sedis</taxon>
        <taxon>Zoopagomycota</taxon>
        <taxon>Kickxellomycotina</taxon>
        <taxon>Harpellomycetes</taxon>
        <taxon>Harpellales</taxon>
        <taxon>Legeriomycetaceae</taxon>
        <taxon>Smittium</taxon>
    </lineage>
</organism>
<dbReference type="SUPFAM" id="SSF52156">
    <property type="entry name" value="Initiation factor IF2/eIF5b, domain 3"/>
    <property type="match status" value="1"/>
</dbReference>
<name>A0A2T9ZI58_9FUNG</name>
<dbReference type="STRING" id="133381.A0A2T9ZI58"/>
<dbReference type="AlphaFoldDB" id="A0A2T9ZI58"/>
<comment type="caution">
    <text evidence="10">The sequence shown here is derived from an EMBL/GenBank/DDBJ whole genome shotgun (WGS) entry which is preliminary data.</text>
</comment>
<evidence type="ECO:0000259" key="9">
    <source>
        <dbReference type="PROSITE" id="PS51722"/>
    </source>
</evidence>
<dbReference type="OrthoDB" id="361630at2759"/>